<organism evidence="2 3">
    <name type="scientific">Anaerohalosphaera lusitana</name>
    <dbReference type="NCBI Taxonomy" id="1936003"/>
    <lineage>
        <taxon>Bacteria</taxon>
        <taxon>Pseudomonadati</taxon>
        <taxon>Planctomycetota</taxon>
        <taxon>Phycisphaerae</taxon>
        <taxon>Sedimentisphaerales</taxon>
        <taxon>Anaerohalosphaeraceae</taxon>
        <taxon>Anaerohalosphaera</taxon>
    </lineage>
</organism>
<gene>
    <name evidence="2" type="ORF">STSP2_00442</name>
</gene>
<dbReference type="PANTHER" id="PTHR12110">
    <property type="entry name" value="HYDROXYPYRUVATE ISOMERASE"/>
    <property type="match status" value="1"/>
</dbReference>
<dbReference type="STRING" id="1936003.STSP2_00442"/>
<proteinExistence type="predicted"/>
<name>A0A1U9NHA8_9BACT</name>
<sequence>MRHKLGIFSFFGYRLSLTTRVKLIRQAGFEMTGLWWHEFAKGAEPLKDRPRIVRDHGLELDNVHIPYRGAKALWSREKSRRQRYVDYCRECLEDCARHDIGKMVMHLSVGNKYVQPNGHGLDTLRQLAEFAENVGVDIAFENTRHIEMLDAVLDQIDSPAVSFCYDTGHDNVWGEPAGQIAVDWAERMSITHLSDNRGIMDWHSPIGEGNYDWPFLAETLSRCEYAGPLMLEVFTRDRELPPRVFLDNCFHGLRNFAKMVAEQSVYQKQETRTYDQL</sequence>
<evidence type="ECO:0000313" key="3">
    <source>
        <dbReference type="Proteomes" id="UP000189674"/>
    </source>
</evidence>
<dbReference type="InterPro" id="IPR050312">
    <property type="entry name" value="IolE/XylAMocC-like"/>
</dbReference>
<protein>
    <submittedName>
        <fullName evidence="2">Hydroxypyruvate isomerase</fullName>
    </submittedName>
</protein>
<dbReference type="GO" id="GO:0016853">
    <property type="term" value="F:isomerase activity"/>
    <property type="evidence" value="ECO:0007669"/>
    <property type="project" value="UniProtKB-KW"/>
</dbReference>
<reference evidence="3" key="1">
    <citation type="submission" date="2017-02" db="EMBL/GenBank/DDBJ databases">
        <title>Comparative genomics and description of representatives of a novel lineage of planctomycetes thriving in anoxic sediments.</title>
        <authorList>
            <person name="Spring S."/>
            <person name="Bunk B."/>
            <person name="Sproer C."/>
        </authorList>
    </citation>
    <scope>NUCLEOTIDE SEQUENCE [LARGE SCALE GENOMIC DNA]</scope>
    <source>
        <strain evidence="3">ST-NAGAB-D1</strain>
    </source>
</reference>
<dbReference type="EMBL" id="CP019791">
    <property type="protein sequence ID" value="AQT67299.1"/>
    <property type="molecule type" value="Genomic_DNA"/>
</dbReference>
<dbReference type="AlphaFoldDB" id="A0A1U9NHA8"/>
<dbReference type="RefSeq" id="WP_146659428.1">
    <property type="nucleotide sequence ID" value="NZ_CP019791.1"/>
</dbReference>
<dbReference type="Gene3D" id="3.20.20.150">
    <property type="entry name" value="Divalent-metal-dependent TIM barrel enzymes"/>
    <property type="match status" value="1"/>
</dbReference>
<dbReference type="KEGG" id="alus:STSP2_00442"/>
<evidence type="ECO:0000259" key="1">
    <source>
        <dbReference type="Pfam" id="PF01261"/>
    </source>
</evidence>
<feature type="domain" description="Xylose isomerase-like TIM barrel" evidence="1">
    <location>
        <begin position="22"/>
        <end position="239"/>
    </location>
</feature>
<keyword evidence="2" id="KW-0670">Pyruvate</keyword>
<accession>A0A1U9NHA8</accession>
<dbReference type="Pfam" id="PF01261">
    <property type="entry name" value="AP_endonuc_2"/>
    <property type="match status" value="1"/>
</dbReference>
<dbReference type="SUPFAM" id="SSF51658">
    <property type="entry name" value="Xylose isomerase-like"/>
    <property type="match status" value="1"/>
</dbReference>
<dbReference type="InterPro" id="IPR036237">
    <property type="entry name" value="Xyl_isomerase-like_sf"/>
</dbReference>
<keyword evidence="3" id="KW-1185">Reference proteome</keyword>
<dbReference type="OrthoDB" id="9801960at2"/>
<dbReference type="Proteomes" id="UP000189674">
    <property type="component" value="Chromosome"/>
</dbReference>
<dbReference type="PANTHER" id="PTHR12110:SF53">
    <property type="entry name" value="BLR5974 PROTEIN"/>
    <property type="match status" value="1"/>
</dbReference>
<evidence type="ECO:0000313" key="2">
    <source>
        <dbReference type="EMBL" id="AQT67299.1"/>
    </source>
</evidence>
<keyword evidence="2" id="KW-0413">Isomerase</keyword>
<dbReference type="InterPro" id="IPR013022">
    <property type="entry name" value="Xyl_isomerase-like_TIM-brl"/>
</dbReference>